<dbReference type="GO" id="GO:0016491">
    <property type="term" value="F:oxidoreductase activity"/>
    <property type="evidence" value="ECO:0007669"/>
    <property type="project" value="TreeGrafter"/>
</dbReference>
<dbReference type="InterPro" id="IPR036188">
    <property type="entry name" value="FAD/NAD-bd_sf"/>
</dbReference>
<protein>
    <submittedName>
        <fullName evidence="2">Nad fad-binding protein</fullName>
    </submittedName>
</protein>
<keyword evidence="1" id="KW-0812">Transmembrane</keyword>
<feature type="transmembrane region" description="Helical" evidence="1">
    <location>
        <begin position="151"/>
        <end position="173"/>
    </location>
</feature>
<dbReference type="SUPFAM" id="SSF51905">
    <property type="entry name" value="FAD/NAD(P)-binding domain"/>
    <property type="match status" value="1"/>
</dbReference>
<gene>
    <name evidence="2" type="ORF">Moror_350</name>
</gene>
<evidence type="ECO:0000256" key="1">
    <source>
        <dbReference type="SAM" id="Phobius"/>
    </source>
</evidence>
<proteinExistence type="predicted"/>
<keyword evidence="3" id="KW-1185">Reference proteome</keyword>
<accession>V2XZA2</accession>
<evidence type="ECO:0000313" key="3">
    <source>
        <dbReference type="Proteomes" id="UP000017559"/>
    </source>
</evidence>
<dbReference type="EMBL" id="AWSO01000008">
    <property type="protein sequence ID" value="ESK98171.1"/>
    <property type="molecule type" value="Genomic_DNA"/>
</dbReference>
<dbReference type="Proteomes" id="UP000017559">
    <property type="component" value="Unassembled WGS sequence"/>
</dbReference>
<sequence>MSRRTVKVAVIGSGLAGLTAAYLLSERNEDGDGVEYEVHLFEKTNALGMDSSSISLPIPGEEQEWRINVPMRSFQGGYYPRLIAFYRHLGISFRKADYSYSFSTLSSHNNSKDITASIIYNGRSGLGGLSIPSQIRDTSETFFSSPVLAKAWALLSFAVVAIQILFCYIRLLILSLPFRRPSDVSTLSFNLWMERTIPRTRISRLLGLDSAWTCFAEDILIPLFSAVCTCTRDDIKNHPMEEFLDYVWLTLGTSHYVAKNGVREVVLKLASRIPHIHLSSSISSIEMDRRNQRLVSIHCTTSGGHKLHSGFHHIIFATQAHRAIPILKAYISSLPPSTNGHHMQLVHDQIACLQHFKYQHAIVVNHTDGSLVPDNVKDRRELNIIAHSSRSVPSKTEKKEEDWEYSVCMPPTYTMATHSLPSPKGYSHHLPPVFQTTNPIVEPRNERILSVARLERAVLTLPSKEALKGLHSQTRGLSGYGHGRLGPLQGAGKIIDASCGPGIWICGSYAYSGIPLLEGCVVSARNVVEQGVWICEGTKRKIPW</sequence>
<dbReference type="OrthoDB" id="1111734at2759"/>
<organism evidence="2 3">
    <name type="scientific">Moniliophthora roreri (strain MCA 2997)</name>
    <name type="common">Cocoa frosty pod rot fungus</name>
    <name type="synonym">Crinipellis roreri</name>
    <dbReference type="NCBI Taxonomy" id="1381753"/>
    <lineage>
        <taxon>Eukaryota</taxon>
        <taxon>Fungi</taxon>
        <taxon>Dikarya</taxon>
        <taxon>Basidiomycota</taxon>
        <taxon>Agaricomycotina</taxon>
        <taxon>Agaricomycetes</taxon>
        <taxon>Agaricomycetidae</taxon>
        <taxon>Agaricales</taxon>
        <taxon>Marasmiineae</taxon>
        <taxon>Marasmiaceae</taxon>
        <taxon>Moniliophthora</taxon>
    </lineage>
</organism>
<dbReference type="HOGENOM" id="CLU_028123_3_0_1"/>
<reference evidence="2 3" key="1">
    <citation type="journal article" date="2014" name="BMC Genomics">
        <title>Genome and secretome analysis of the hemibiotrophic fungal pathogen, Moniliophthora roreri, which causes frosty pod rot disease of cacao: mechanisms of the biotrophic and necrotrophic phases.</title>
        <authorList>
            <person name="Meinhardt L.W."/>
            <person name="Costa G.G.L."/>
            <person name="Thomazella D.P.T."/>
            <person name="Teixeira P.J.P.L."/>
            <person name="Carazzolle M.F."/>
            <person name="Schuster S.C."/>
            <person name="Carlson J.E."/>
            <person name="Guiltinan M.J."/>
            <person name="Mieczkowski P."/>
            <person name="Farmer A."/>
            <person name="Ramaraj T."/>
            <person name="Crozier J."/>
            <person name="Davis R.E."/>
            <person name="Shao J."/>
            <person name="Melnick R.L."/>
            <person name="Pereira G.A.G."/>
            <person name="Bailey B.A."/>
        </authorList>
    </citation>
    <scope>NUCLEOTIDE SEQUENCE [LARGE SCALE GENOMIC DNA]</scope>
    <source>
        <strain evidence="2 3">MCA 2997</strain>
    </source>
</reference>
<dbReference type="PANTHER" id="PTHR42923">
    <property type="entry name" value="PROTOPORPHYRINOGEN OXIDASE"/>
    <property type="match status" value="1"/>
</dbReference>
<dbReference type="Pfam" id="PF13450">
    <property type="entry name" value="NAD_binding_8"/>
    <property type="match status" value="1"/>
</dbReference>
<dbReference type="InterPro" id="IPR050464">
    <property type="entry name" value="Zeta_carotene_desat/Oxidored"/>
</dbReference>
<evidence type="ECO:0000313" key="2">
    <source>
        <dbReference type="EMBL" id="ESK98171.1"/>
    </source>
</evidence>
<dbReference type="Gene3D" id="3.50.50.60">
    <property type="entry name" value="FAD/NAD(P)-binding domain"/>
    <property type="match status" value="1"/>
</dbReference>
<dbReference type="KEGG" id="mrr:Moror_350"/>
<keyword evidence="1" id="KW-1133">Transmembrane helix</keyword>
<comment type="caution">
    <text evidence="2">The sequence shown here is derived from an EMBL/GenBank/DDBJ whole genome shotgun (WGS) entry which is preliminary data.</text>
</comment>
<keyword evidence="1" id="KW-0472">Membrane</keyword>
<dbReference type="STRING" id="1381753.V2XZA2"/>
<dbReference type="AlphaFoldDB" id="V2XZA2"/>
<dbReference type="PANTHER" id="PTHR42923:SF42">
    <property type="entry name" value="AMINE OXIDASE DOMAIN-CONTAINING PROTEIN"/>
    <property type="match status" value="1"/>
</dbReference>
<name>V2XZA2_MONRO</name>